<dbReference type="InterPro" id="IPR029068">
    <property type="entry name" value="Glyas_Bleomycin-R_OHBP_Dase"/>
</dbReference>
<evidence type="ECO:0000313" key="3">
    <source>
        <dbReference type="Proteomes" id="UP000815698"/>
    </source>
</evidence>
<keyword evidence="3" id="KW-1185">Reference proteome</keyword>
<dbReference type="RefSeq" id="WP_070459951.1">
    <property type="nucleotide sequence ID" value="NZ_CP023482.1"/>
</dbReference>
<reference evidence="2 3" key="1">
    <citation type="journal article" date="2016" name="Int. J. Syst. Evol. Microbiol.">
        <title>Dermabacter jinjuensis sp. nov., a novel species of the genus Dermabacter isolated from a clinical specimen.</title>
        <authorList>
            <person name="Park Y.K."/>
            <person name="Lee K.M."/>
            <person name="Lee W.K."/>
            <person name="Cho M.J."/>
            <person name="Lee H.S."/>
            <person name="Cho Y.G."/>
            <person name="Lee Y.C."/>
            <person name="Lee W.K."/>
            <person name="Seong W.K."/>
            <person name="Hwang K.J."/>
        </authorList>
    </citation>
    <scope>NUCLEOTIDE SEQUENCE [LARGE SCALE GENOMIC DNA]</scope>
    <source>
        <strain evidence="2 3">32T</strain>
    </source>
</reference>
<dbReference type="PROSITE" id="PS51819">
    <property type="entry name" value="VOC"/>
    <property type="match status" value="1"/>
</dbReference>
<gene>
    <name evidence="2" type="ORF">COP05_07580</name>
</gene>
<dbReference type="EMBL" id="CP023482">
    <property type="protein sequence ID" value="ATH96959.1"/>
    <property type="molecule type" value="Genomic_DNA"/>
</dbReference>
<dbReference type="Gene3D" id="3.10.180.10">
    <property type="entry name" value="2,3-Dihydroxybiphenyl 1,2-Dioxygenase, domain 1"/>
    <property type="match status" value="1"/>
</dbReference>
<sequence>MLNPVQHIELWTVDVNASAPSFDWLLSQLGWAADHSLDWQQGRTWRHPTGAYIVLEQSPAVAGPYDRMRAGLNHLALRIHDRSLLDRLRRECTEHGWSELFADRYPHAGGPQHTALFIENAEGFEIEVVTG</sequence>
<evidence type="ECO:0000259" key="1">
    <source>
        <dbReference type="PROSITE" id="PS51819"/>
    </source>
</evidence>
<evidence type="ECO:0000313" key="2">
    <source>
        <dbReference type="EMBL" id="ATH96959.1"/>
    </source>
</evidence>
<accession>A0ABM6PML2</accession>
<dbReference type="SUPFAM" id="SSF54593">
    <property type="entry name" value="Glyoxalase/Bleomycin resistance protein/Dihydroxybiphenyl dioxygenase"/>
    <property type="match status" value="1"/>
</dbReference>
<proteinExistence type="predicted"/>
<name>A0ABM6PML2_9MICO</name>
<organism evidence="2 3">
    <name type="scientific">Dermabacter jinjuensis</name>
    <dbReference type="NCBI Taxonomy" id="1667168"/>
    <lineage>
        <taxon>Bacteria</taxon>
        <taxon>Bacillati</taxon>
        <taxon>Actinomycetota</taxon>
        <taxon>Actinomycetes</taxon>
        <taxon>Micrococcales</taxon>
        <taxon>Dermabacteraceae</taxon>
        <taxon>Dermabacter</taxon>
    </lineage>
</organism>
<dbReference type="Proteomes" id="UP000815698">
    <property type="component" value="Chromosome"/>
</dbReference>
<protein>
    <submittedName>
        <fullName evidence="2">Glyoxalase</fullName>
    </submittedName>
</protein>
<dbReference type="InterPro" id="IPR037523">
    <property type="entry name" value="VOC_core"/>
</dbReference>
<feature type="domain" description="VOC" evidence="1">
    <location>
        <begin position="4"/>
        <end position="131"/>
    </location>
</feature>